<keyword evidence="1" id="KW-0812">Transmembrane</keyword>
<comment type="caution">
    <text evidence="2">The sequence shown here is derived from an EMBL/GenBank/DDBJ whole genome shotgun (WGS) entry which is preliminary data.</text>
</comment>
<evidence type="ECO:0000256" key="1">
    <source>
        <dbReference type="SAM" id="Phobius"/>
    </source>
</evidence>
<dbReference type="RefSeq" id="WP_133573683.1">
    <property type="nucleotide sequence ID" value="NZ_SNYR01000003.1"/>
</dbReference>
<feature type="transmembrane region" description="Helical" evidence="1">
    <location>
        <begin position="40"/>
        <end position="63"/>
    </location>
</feature>
<protein>
    <recommendedName>
        <fullName evidence="4">DUF3955 domain-containing protein</fullName>
    </recommendedName>
</protein>
<evidence type="ECO:0000313" key="3">
    <source>
        <dbReference type="Proteomes" id="UP000295391"/>
    </source>
</evidence>
<evidence type="ECO:0000313" key="2">
    <source>
        <dbReference type="EMBL" id="TDQ62010.1"/>
    </source>
</evidence>
<gene>
    <name evidence="2" type="ORF">ATL17_3114</name>
</gene>
<name>A0A4V3DAG4_9HYPH</name>
<reference evidence="2 3" key="1">
    <citation type="submission" date="2019-03" db="EMBL/GenBank/DDBJ databases">
        <title>Genomic Encyclopedia of Type Strains, Phase III (KMG-III): the genomes of soil and plant-associated and newly described type strains.</title>
        <authorList>
            <person name="Whitman W."/>
        </authorList>
    </citation>
    <scope>NUCLEOTIDE SEQUENCE [LARGE SCALE GENOMIC DNA]</scope>
    <source>
        <strain evidence="2 3">CGMCC 1.7002</strain>
    </source>
</reference>
<keyword evidence="3" id="KW-1185">Reference proteome</keyword>
<accession>A0A4V3DAG4</accession>
<evidence type="ECO:0008006" key="4">
    <source>
        <dbReference type="Google" id="ProtNLM"/>
    </source>
</evidence>
<proteinExistence type="predicted"/>
<sequence>MASKFIILGIAALLCAGASMLVEMFVFGGGVSPNRIVQESFFLPLSFILLLISGAFLIIGAMIKVAKASH</sequence>
<dbReference type="EMBL" id="SNYR01000003">
    <property type="protein sequence ID" value="TDQ62010.1"/>
    <property type="molecule type" value="Genomic_DNA"/>
</dbReference>
<keyword evidence="1" id="KW-0472">Membrane</keyword>
<dbReference type="Proteomes" id="UP000295391">
    <property type="component" value="Unassembled WGS sequence"/>
</dbReference>
<keyword evidence="1" id="KW-1133">Transmembrane helix</keyword>
<organism evidence="2 3">
    <name type="scientific">Maritalea mobilis</name>
    <dbReference type="NCBI Taxonomy" id="483324"/>
    <lineage>
        <taxon>Bacteria</taxon>
        <taxon>Pseudomonadati</taxon>
        <taxon>Pseudomonadota</taxon>
        <taxon>Alphaproteobacteria</taxon>
        <taxon>Hyphomicrobiales</taxon>
        <taxon>Devosiaceae</taxon>
        <taxon>Maritalea</taxon>
    </lineage>
</organism>
<dbReference type="AlphaFoldDB" id="A0A4V3DAG4"/>